<dbReference type="Gene3D" id="3.40.50.1860">
    <property type="match status" value="2"/>
</dbReference>
<feature type="binding site" evidence="7">
    <location>
        <begin position="89"/>
        <end position="90"/>
    </location>
    <ligand>
        <name>substrate</name>
    </ligand>
</feature>
<dbReference type="EC" id="5.1.1.3" evidence="2 7"/>
<dbReference type="PANTHER" id="PTHR21198">
    <property type="entry name" value="GLUTAMATE RACEMASE"/>
    <property type="match status" value="1"/>
</dbReference>
<evidence type="ECO:0000256" key="4">
    <source>
        <dbReference type="ARBA" id="ARBA00022984"/>
    </source>
</evidence>
<comment type="caution">
    <text evidence="8">The sequence shown here is derived from an EMBL/GenBank/DDBJ whole genome shotgun (WGS) entry which is preliminary data.</text>
</comment>
<sequence>MPNETILSSRIVPVPEAGRVLVFDSGMGGLTVAREIMARAPGIAVDYAADTGFFPYGDKSDAALRERLPEIASRLVDAARPDVFVIACNTASTLALDQVRAALSIPVVGTVPAIKPAAAESQSGVIGLLATPGTIRRQYTADLIRDFASHVSVILHGSIELVRLAEAHAAGEPYDANGFAEAQRPLFEAEGGDQLDTIVLACTHFPLVRDQLAAAAPRPVRYIDSGAAIARQTLRVLFRQVDGRAATEMPGGRVFLSGPPADSERLVKVCRRFGFGTAIGLDDTANAENRSAHI</sequence>
<dbReference type="AlphaFoldDB" id="A0A399RJT8"/>
<dbReference type="SUPFAM" id="SSF53681">
    <property type="entry name" value="Aspartate/glutamate racemase"/>
    <property type="match status" value="2"/>
</dbReference>
<dbReference type="NCBIfam" id="TIGR00067">
    <property type="entry name" value="glut_race"/>
    <property type="match status" value="1"/>
</dbReference>
<keyword evidence="4 7" id="KW-0573">Peptidoglycan synthesis</keyword>
<feature type="active site" description="Proton donor/acceptor" evidence="7">
    <location>
        <position position="88"/>
    </location>
</feature>
<accession>A0A399RJT8</accession>
<reference evidence="8 9" key="1">
    <citation type="submission" date="2018-08" db="EMBL/GenBank/DDBJ databases">
        <title>Henriciella mobilis sp. nov., isolated from seawater.</title>
        <authorList>
            <person name="Cheng H."/>
            <person name="Wu Y.-H."/>
            <person name="Xu X.-W."/>
            <person name="Guo L.-L."/>
        </authorList>
    </citation>
    <scope>NUCLEOTIDE SEQUENCE [LARGE SCALE GENOMIC DNA]</scope>
    <source>
        <strain evidence="8 9">JN25</strain>
    </source>
</reference>
<proteinExistence type="inferred from homology"/>
<comment type="function">
    <text evidence="7">Provides the (R)-glutamate required for cell wall biosynthesis.</text>
</comment>
<dbReference type="OrthoDB" id="9801055at2"/>
<keyword evidence="6 7" id="KW-0961">Cell wall biogenesis/degradation</keyword>
<dbReference type="HAMAP" id="MF_00258">
    <property type="entry name" value="Glu_racemase"/>
    <property type="match status" value="1"/>
</dbReference>
<dbReference type="InterPro" id="IPR033134">
    <property type="entry name" value="Asp/Glu_racemase_AS_2"/>
</dbReference>
<name>A0A399RJT8_9PROT</name>
<comment type="catalytic activity">
    <reaction evidence="1 7">
        <text>L-glutamate = D-glutamate</text>
        <dbReference type="Rhea" id="RHEA:12813"/>
        <dbReference type="ChEBI" id="CHEBI:29985"/>
        <dbReference type="ChEBI" id="CHEBI:29986"/>
        <dbReference type="EC" id="5.1.1.3"/>
    </reaction>
</comment>
<dbReference type="Pfam" id="PF01177">
    <property type="entry name" value="Asp_Glu_race"/>
    <property type="match status" value="1"/>
</dbReference>
<dbReference type="PANTHER" id="PTHR21198:SF2">
    <property type="entry name" value="GLUTAMATE RACEMASE"/>
    <property type="match status" value="1"/>
</dbReference>
<keyword evidence="5 7" id="KW-0413">Isomerase</keyword>
<dbReference type="GO" id="GO:0008881">
    <property type="term" value="F:glutamate racemase activity"/>
    <property type="evidence" value="ECO:0007669"/>
    <property type="project" value="UniProtKB-UniRule"/>
</dbReference>
<comment type="similarity">
    <text evidence="7">Belongs to the aspartate/glutamate racemases family.</text>
</comment>
<evidence type="ECO:0000256" key="2">
    <source>
        <dbReference type="ARBA" id="ARBA00013090"/>
    </source>
</evidence>
<dbReference type="GO" id="GO:0008360">
    <property type="term" value="P:regulation of cell shape"/>
    <property type="evidence" value="ECO:0007669"/>
    <property type="project" value="UniProtKB-KW"/>
</dbReference>
<dbReference type="EMBL" id="QWFX01000006">
    <property type="protein sequence ID" value="RIJ30594.1"/>
    <property type="molecule type" value="Genomic_DNA"/>
</dbReference>
<comment type="pathway">
    <text evidence="7">Cell wall biogenesis; peptidoglycan biosynthesis.</text>
</comment>
<evidence type="ECO:0000313" key="9">
    <source>
        <dbReference type="Proteomes" id="UP000266385"/>
    </source>
</evidence>
<dbReference type="InterPro" id="IPR018187">
    <property type="entry name" value="Asp/Glu_racemase_AS_1"/>
</dbReference>
<feature type="binding site" evidence="7">
    <location>
        <begin position="24"/>
        <end position="25"/>
    </location>
    <ligand>
        <name>substrate</name>
    </ligand>
</feature>
<keyword evidence="3 7" id="KW-0133">Cell shape</keyword>
<evidence type="ECO:0000256" key="5">
    <source>
        <dbReference type="ARBA" id="ARBA00023235"/>
    </source>
</evidence>
<dbReference type="PROSITE" id="PS00924">
    <property type="entry name" value="ASP_GLU_RACEMASE_2"/>
    <property type="match status" value="1"/>
</dbReference>
<dbReference type="RefSeq" id="WP_119375904.1">
    <property type="nucleotide sequence ID" value="NZ_QWFX01000006.1"/>
</dbReference>
<evidence type="ECO:0000256" key="3">
    <source>
        <dbReference type="ARBA" id="ARBA00022960"/>
    </source>
</evidence>
<protein>
    <recommendedName>
        <fullName evidence="2 7">Glutamate racemase</fullName>
        <ecNumber evidence="2 7">5.1.1.3</ecNumber>
    </recommendedName>
</protein>
<gene>
    <name evidence="7" type="primary">murI</name>
    <name evidence="8" type="ORF">D1223_08205</name>
</gene>
<dbReference type="UniPathway" id="UPA00219"/>
<feature type="active site" description="Proton donor/acceptor" evidence="7">
    <location>
        <position position="202"/>
    </location>
</feature>
<organism evidence="8 9">
    <name type="scientific">Henriciella mobilis</name>
    <dbReference type="NCBI Taxonomy" id="2305467"/>
    <lineage>
        <taxon>Bacteria</taxon>
        <taxon>Pseudomonadati</taxon>
        <taxon>Pseudomonadota</taxon>
        <taxon>Alphaproteobacteria</taxon>
        <taxon>Hyphomonadales</taxon>
        <taxon>Hyphomonadaceae</taxon>
        <taxon>Henriciella</taxon>
    </lineage>
</organism>
<evidence type="ECO:0000256" key="1">
    <source>
        <dbReference type="ARBA" id="ARBA00001602"/>
    </source>
</evidence>
<feature type="binding site" evidence="7">
    <location>
        <begin position="56"/>
        <end position="57"/>
    </location>
    <ligand>
        <name>substrate</name>
    </ligand>
</feature>
<evidence type="ECO:0000313" key="8">
    <source>
        <dbReference type="EMBL" id="RIJ30594.1"/>
    </source>
</evidence>
<dbReference type="InterPro" id="IPR001920">
    <property type="entry name" value="Asp/Glu_race"/>
</dbReference>
<keyword evidence="9" id="KW-1185">Reference proteome</keyword>
<dbReference type="Proteomes" id="UP000266385">
    <property type="component" value="Unassembled WGS sequence"/>
</dbReference>
<evidence type="ECO:0000256" key="7">
    <source>
        <dbReference type="HAMAP-Rule" id="MF_00258"/>
    </source>
</evidence>
<evidence type="ECO:0000256" key="6">
    <source>
        <dbReference type="ARBA" id="ARBA00023316"/>
    </source>
</evidence>
<dbReference type="GO" id="GO:0071555">
    <property type="term" value="P:cell wall organization"/>
    <property type="evidence" value="ECO:0007669"/>
    <property type="project" value="UniProtKB-KW"/>
</dbReference>
<dbReference type="GO" id="GO:0009252">
    <property type="term" value="P:peptidoglycan biosynthetic process"/>
    <property type="evidence" value="ECO:0007669"/>
    <property type="project" value="UniProtKB-UniRule"/>
</dbReference>
<dbReference type="PROSITE" id="PS00923">
    <property type="entry name" value="ASP_GLU_RACEMASE_1"/>
    <property type="match status" value="1"/>
</dbReference>
<dbReference type="InterPro" id="IPR004391">
    <property type="entry name" value="Glu_race"/>
</dbReference>
<dbReference type="InterPro" id="IPR015942">
    <property type="entry name" value="Asp/Glu/hydantoin_racemase"/>
</dbReference>
<feature type="binding site" evidence="7">
    <location>
        <begin position="203"/>
        <end position="204"/>
    </location>
    <ligand>
        <name>substrate</name>
    </ligand>
</feature>